<evidence type="ECO:0000256" key="12">
    <source>
        <dbReference type="ARBA" id="ARBA00048254"/>
    </source>
</evidence>
<dbReference type="PROSITE" id="PS51375">
    <property type="entry name" value="PPR"/>
    <property type="match status" value="3"/>
</dbReference>
<evidence type="ECO:0000256" key="6">
    <source>
        <dbReference type="ARBA" id="ARBA00022737"/>
    </source>
</evidence>
<dbReference type="InterPro" id="IPR020633">
    <property type="entry name" value="Thymidine_kinase_CS"/>
</dbReference>
<keyword evidence="3" id="KW-0237">DNA synthesis</keyword>
<dbReference type="PROSITE" id="PS00603">
    <property type="entry name" value="TK_CELLULAR_TYPE"/>
    <property type="match status" value="1"/>
</dbReference>
<keyword evidence="7" id="KW-0547">Nucleotide-binding</keyword>
<dbReference type="FunFam" id="1.25.40.10:FF:000031">
    <property type="entry name" value="Pentatricopeptide repeat-containing protein mitochondrial"/>
    <property type="match status" value="1"/>
</dbReference>
<dbReference type="SUPFAM" id="SSF57716">
    <property type="entry name" value="Glucocorticoid receptor-like (DNA-binding domain)"/>
    <property type="match status" value="1"/>
</dbReference>
<comment type="catalytic activity">
    <reaction evidence="12">
        <text>thymidine + ATP = dTMP + ADP + H(+)</text>
        <dbReference type="Rhea" id="RHEA:19129"/>
        <dbReference type="ChEBI" id="CHEBI:15378"/>
        <dbReference type="ChEBI" id="CHEBI:17748"/>
        <dbReference type="ChEBI" id="CHEBI:30616"/>
        <dbReference type="ChEBI" id="CHEBI:63528"/>
        <dbReference type="ChEBI" id="CHEBI:456216"/>
        <dbReference type="EC" id="2.7.1.21"/>
    </reaction>
</comment>
<evidence type="ECO:0000256" key="7">
    <source>
        <dbReference type="ARBA" id="ARBA00022741"/>
    </source>
</evidence>
<feature type="repeat" description="PPR" evidence="15">
    <location>
        <begin position="214"/>
        <end position="248"/>
    </location>
</feature>
<keyword evidence="9" id="KW-0862">Zinc</keyword>
<keyword evidence="8" id="KW-0418">Kinase</keyword>
<evidence type="ECO:0000313" key="17">
    <source>
        <dbReference type="Proteomes" id="UP001187471"/>
    </source>
</evidence>
<evidence type="ECO:0000256" key="15">
    <source>
        <dbReference type="PROSITE-ProRule" id="PRU00708"/>
    </source>
</evidence>
<dbReference type="Gene3D" id="3.30.60.20">
    <property type="match status" value="1"/>
</dbReference>
<dbReference type="Gene3D" id="1.25.40.10">
    <property type="entry name" value="Tetratricopeptide repeat domain"/>
    <property type="match status" value="2"/>
</dbReference>
<reference evidence="16" key="1">
    <citation type="submission" date="2022-12" db="EMBL/GenBank/DDBJ databases">
        <title>Draft genome assemblies for two species of Escallonia (Escalloniales).</title>
        <authorList>
            <person name="Chanderbali A."/>
            <person name="Dervinis C."/>
            <person name="Anghel I."/>
            <person name="Soltis D."/>
            <person name="Soltis P."/>
            <person name="Zapata F."/>
        </authorList>
    </citation>
    <scope>NUCLEOTIDE SEQUENCE</scope>
    <source>
        <strain evidence="16">UCBG92.1500</strain>
        <tissue evidence="16">Leaf</tissue>
    </source>
</reference>
<dbReference type="SUPFAM" id="SSF52540">
    <property type="entry name" value="P-loop containing nucleoside triphosphate hydrolases"/>
    <property type="match status" value="2"/>
</dbReference>
<gene>
    <name evidence="16" type="ORF">RJ640_010152</name>
</gene>
<evidence type="ECO:0000256" key="1">
    <source>
        <dbReference type="ARBA" id="ARBA00007587"/>
    </source>
</evidence>
<dbReference type="GO" id="GO:0009451">
    <property type="term" value="P:RNA modification"/>
    <property type="evidence" value="ECO:0007669"/>
    <property type="project" value="InterPro"/>
</dbReference>
<dbReference type="FunFam" id="3.40.50.300:FF:000948">
    <property type="entry name" value="Thymidine kinase"/>
    <property type="match status" value="1"/>
</dbReference>
<comment type="pathway">
    <text evidence="11">Purine metabolism.</text>
</comment>
<dbReference type="GO" id="GO:0004797">
    <property type="term" value="F:thymidine kinase activity"/>
    <property type="evidence" value="ECO:0007669"/>
    <property type="project" value="UniProtKB-EC"/>
</dbReference>
<evidence type="ECO:0000256" key="13">
    <source>
        <dbReference type="ARBA" id="ARBA00060693"/>
    </source>
</evidence>
<evidence type="ECO:0000256" key="3">
    <source>
        <dbReference type="ARBA" id="ARBA00022634"/>
    </source>
</evidence>
<dbReference type="InterPro" id="IPR011990">
    <property type="entry name" value="TPR-like_helical_dom_sf"/>
</dbReference>
<dbReference type="PANTHER" id="PTHR47926:SF395">
    <property type="entry name" value="TETRATRICOPEPTIDE-LIKE HELICAL DOMAIN, DYW DOMAIN PROTEIN-RELATED"/>
    <property type="match status" value="1"/>
</dbReference>
<protein>
    <recommendedName>
        <fullName evidence="2">thymidine kinase</fullName>
        <ecNumber evidence="2">2.7.1.21</ecNumber>
    </recommendedName>
</protein>
<dbReference type="GO" id="GO:0046872">
    <property type="term" value="F:metal ion binding"/>
    <property type="evidence" value="ECO:0007669"/>
    <property type="project" value="UniProtKB-KW"/>
</dbReference>
<dbReference type="GO" id="GO:0071897">
    <property type="term" value="P:DNA biosynthetic process"/>
    <property type="evidence" value="ECO:0007669"/>
    <property type="project" value="UniProtKB-KW"/>
</dbReference>
<evidence type="ECO:0000256" key="4">
    <source>
        <dbReference type="ARBA" id="ARBA00022679"/>
    </source>
</evidence>
<dbReference type="InterPro" id="IPR046960">
    <property type="entry name" value="PPR_At4g14850-like_plant"/>
</dbReference>
<dbReference type="GO" id="GO:0005524">
    <property type="term" value="F:ATP binding"/>
    <property type="evidence" value="ECO:0007669"/>
    <property type="project" value="UniProtKB-KW"/>
</dbReference>
<feature type="repeat" description="PPR" evidence="15">
    <location>
        <begin position="350"/>
        <end position="385"/>
    </location>
</feature>
<evidence type="ECO:0000256" key="8">
    <source>
        <dbReference type="ARBA" id="ARBA00022777"/>
    </source>
</evidence>
<dbReference type="GO" id="GO:0042802">
    <property type="term" value="F:identical protein binding"/>
    <property type="evidence" value="ECO:0007669"/>
    <property type="project" value="UniProtKB-ARBA"/>
</dbReference>
<keyword evidence="5" id="KW-0479">Metal-binding</keyword>
<keyword evidence="4" id="KW-0808">Transferase</keyword>
<comment type="caution">
    <text evidence="16">The sequence shown here is derived from an EMBL/GenBank/DDBJ whole genome shotgun (WGS) entry which is preliminary data.</text>
</comment>
<dbReference type="InterPro" id="IPR001267">
    <property type="entry name" value="Thymidine_kinase"/>
</dbReference>
<dbReference type="InterPro" id="IPR046848">
    <property type="entry name" value="E_motif"/>
</dbReference>
<dbReference type="EC" id="2.7.1.21" evidence="2"/>
<comment type="similarity">
    <text evidence="14">Belongs to the PPR family. PCMP-E subfamily.</text>
</comment>
<dbReference type="FunFam" id="3.30.60.20:FF:000051">
    <property type="entry name" value="Thymidine kinase"/>
    <property type="match status" value="1"/>
</dbReference>
<comment type="similarity">
    <text evidence="1">Belongs to the thymidine kinase family.</text>
</comment>
<dbReference type="Pfam" id="PF01535">
    <property type="entry name" value="PPR"/>
    <property type="match status" value="1"/>
</dbReference>
<evidence type="ECO:0000256" key="5">
    <source>
        <dbReference type="ARBA" id="ARBA00022723"/>
    </source>
</evidence>
<dbReference type="FunFam" id="1.25.40.10:FF:000280">
    <property type="entry name" value="Pentatricopeptide repeat-containing protein"/>
    <property type="match status" value="1"/>
</dbReference>
<dbReference type="Pfam" id="PF20431">
    <property type="entry name" value="E_motif"/>
    <property type="match status" value="1"/>
</dbReference>
<sequence>MLAISRMKSLISPTFSHFTLTLTKPTSLFLFPQPSTSSFGKVRPSQNGNFIHVQPAMHFPNSSASLNPSGACASPVEGSEGEIHVIVGPMFAGKTTTLLRRIRAESTNGRLRTQKELHRLDETLKGLCFSGRLAEAVGLLCRTGLQVESETYSLLLQDCIFRKEYKKGIRVHWQMTIFGFVPNEYLKTKLLILYAKAGDLETAHVLFEKLLTKSLVSWNAMLAGYVQKGLEDVGLSLYYRMKRCGIIPDQYTFASVFRACATLAILEQGKQAHGILIKSQMCGNVVVNSSLVDMYFKCSCPGDGHLVFVKALDRNVITWTALISGYGLNGSVIEVLKSFNMMISEGLRPNYVTFLAVLCACSHGGLVDEGWKYFNSMVRDYGIQPSGKHYAAMVDLLGRAGRLEEAFEFIRNSPCKEHPAIWGALLGACRIHENMDILTLATKKFFELESENAGKYVVLSNAYATFGSWGNVAEVRRAMKALGVKKEPGYSMIEVQREVNFFFMEHNSQKQADQLYGLIKDLTCILKDAGYSPESVAIIKSNKDTRYGLDSIVTHDGEKLPCWPLADLSSFRQKIGLHAYNKLDVIGIDEAQFFGDLHDFCSKAADRDGKTVIVAGLDGDYLRRSFGSVLDIIPIADSVTKLSARCELCGKRALFTLRKTEETERELIAGADVYMPVCRKHYVSGQVVKEATRTVLETDHVQCASLL</sequence>
<dbReference type="Gene3D" id="3.40.50.300">
    <property type="entry name" value="P-loop containing nucleotide triphosphate hydrolases"/>
    <property type="match status" value="2"/>
</dbReference>
<dbReference type="Pfam" id="PF13041">
    <property type="entry name" value="PPR_2"/>
    <property type="match status" value="2"/>
</dbReference>
<keyword evidence="10" id="KW-0067">ATP-binding</keyword>
<dbReference type="InterPro" id="IPR002885">
    <property type="entry name" value="PPR_rpt"/>
</dbReference>
<evidence type="ECO:0000256" key="2">
    <source>
        <dbReference type="ARBA" id="ARBA00012118"/>
    </source>
</evidence>
<keyword evidence="17" id="KW-1185">Reference proteome</keyword>
<dbReference type="NCBIfam" id="TIGR00756">
    <property type="entry name" value="PPR"/>
    <property type="match status" value="3"/>
</dbReference>
<name>A0AA88QT26_9ASTE</name>
<organism evidence="16 17">
    <name type="scientific">Escallonia rubra</name>
    <dbReference type="NCBI Taxonomy" id="112253"/>
    <lineage>
        <taxon>Eukaryota</taxon>
        <taxon>Viridiplantae</taxon>
        <taxon>Streptophyta</taxon>
        <taxon>Embryophyta</taxon>
        <taxon>Tracheophyta</taxon>
        <taxon>Spermatophyta</taxon>
        <taxon>Magnoliopsida</taxon>
        <taxon>eudicotyledons</taxon>
        <taxon>Gunneridae</taxon>
        <taxon>Pentapetalae</taxon>
        <taxon>asterids</taxon>
        <taxon>campanulids</taxon>
        <taxon>Escalloniales</taxon>
        <taxon>Escalloniaceae</taxon>
        <taxon>Escallonia</taxon>
    </lineage>
</organism>
<proteinExistence type="inferred from homology"/>
<dbReference type="EMBL" id="JAVXUO010003006">
    <property type="protein sequence ID" value="KAK2967511.1"/>
    <property type="molecule type" value="Genomic_DNA"/>
</dbReference>
<evidence type="ECO:0000313" key="16">
    <source>
        <dbReference type="EMBL" id="KAK2967511.1"/>
    </source>
</evidence>
<dbReference type="InterPro" id="IPR027417">
    <property type="entry name" value="P-loop_NTPase"/>
</dbReference>
<comment type="pathway">
    <text evidence="13">Pyrimidine metabolism.</text>
</comment>
<dbReference type="FunFam" id="1.25.40.10:FF:000341">
    <property type="entry name" value="Pentatricopeptide repeat-containing protein chloroplastic"/>
    <property type="match status" value="1"/>
</dbReference>
<dbReference type="GO" id="GO:0003723">
    <property type="term" value="F:RNA binding"/>
    <property type="evidence" value="ECO:0007669"/>
    <property type="project" value="InterPro"/>
</dbReference>
<evidence type="ECO:0000256" key="14">
    <source>
        <dbReference type="ARBA" id="ARBA00061659"/>
    </source>
</evidence>
<dbReference type="Proteomes" id="UP001187471">
    <property type="component" value="Unassembled WGS sequence"/>
</dbReference>
<dbReference type="GO" id="GO:0006950">
    <property type="term" value="P:response to stress"/>
    <property type="evidence" value="ECO:0007669"/>
    <property type="project" value="UniProtKB-ARBA"/>
</dbReference>
<dbReference type="PANTHER" id="PTHR47926">
    <property type="entry name" value="PENTATRICOPEPTIDE REPEAT-CONTAINING PROTEIN"/>
    <property type="match status" value="1"/>
</dbReference>
<accession>A0AA88QT26</accession>
<dbReference type="Pfam" id="PF00265">
    <property type="entry name" value="TK"/>
    <property type="match status" value="2"/>
</dbReference>
<evidence type="ECO:0000256" key="11">
    <source>
        <dbReference type="ARBA" id="ARBA00025704"/>
    </source>
</evidence>
<keyword evidence="6" id="KW-0677">Repeat</keyword>
<dbReference type="AlphaFoldDB" id="A0AA88QT26"/>
<evidence type="ECO:0000256" key="10">
    <source>
        <dbReference type="ARBA" id="ARBA00022840"/>
    </source>
</evidence>
<feature type="repeat" description="PPR" evidence="15">
    <location>
        <begin position="315"/>
        <end position="349"/>
    </location>
</feature>
<evidence type="ECO:0000256" key="9">
    <source>
        <dbReference type="ARBA" id="ARBA00022833"/>
    </source>
</evidence>